<feature type="chain" id="PRO_5027987477" evidence="1">
    <location>
        <begin position="18"/>
        <end position="53"/>
    </location>
</feature>
<protein>
    <submittedName>
        <fullName evidence="2">Uncharacterized protein</fullName>
    </submittedName>
</protein>
<evidence type="ECO:0000313" key="3">
    <source>
        <dbReference type="Proteomes" id="UP000580250"/>
    </source>
</evidence>
<gene>
    <name evidence="2" type="ORF">MENT_LOCUS27239</name>
</gene>
<organism evidence="2 3">
    <name type="scientific">Meloidogyne enterolobii</name>
    <name type="common">Root-knot nematode worm</name>
    <name type="synonym">Meloidogyne mayaguensis</name>
    <dbReference type="NCBI Taxonomy" id="390850"/>
    <lineage>
        <taxon>Eukaryota</taxon>
        <taxon>Metazoa</taxon>
        <taxon>Ecdysozoa</taxon>
        <taxon>Nematoda</taxon>
        <taxon>Chromadorea</taxon>
        <taxon>Rhabditida</taxon>
        <taxon>Tylenchina</taxon>
        <taxon>Tylenchomorpha</taxon>
        <taxon>Tylenchoidea</taxon>
        <taxon>Meloidogynidae</taxon>
        <taxon>Meloidogyninae</taxon>
        <taxon>Meloidogyne</taxon>
    </lineage>
</organism>
<proteinExistence type="predicted"/>
<dbReference type="Proteomes" id="UP000580250">
    <property type="component" value="Unassembled WGS sequence"/>
</dbReference>
<accession>A0A6V7VMY3</accession>
<keyword evidence="1" id="KW-0732">Signal</keyword>
<dbReference type="AlphaFoldDB" id="A0A6V7VMY3"/>
<comment type="caution">
    <text evidence="2">The sequence shown here is derived from an EMBL/GenBank/DDBJ whole genome shotgun (WGS) entry which is preliminary data.</text>
</comment>
<sequence length="53" mass="6293">MFITKFVLLHAVITSLSNHYSNLNKFDHFENFSQTDHFEKKRIYPRISADGYA</sequence>
<evidence type="ECO:0000313" key="2">
    <source>
        <dbReference type="EMBL" id="CAD2175511.1"/>
    </source>
</evidence>
<reference evidence="2 3" key="1">
    <citation type="submission" date="2020-08" db="EMBL/GenBank/DDBJ databases">
        <authorList>
            <person name="Koutsovoulos G."/>
            <person name="Danchin GJ E."/>
        </authorList>
    </citation>
    <scope>NUCLEOTIDE SEQUENCE [LARGE SCALE GENOMIC DNA]</scope>
</reference>
<evidence type="ECO:0000256" key="1">
    <source>
        <dbReference type="SAM" id="SignalP"/>
    </source>
</evidence>
<dbReference type="EMBL" id="CAJEWN010000255">
    <property type="protein sequence ID" value="CAD2175511.1"/>
    <property type="molecule type" value="Genomic_DNA"/>
</dbReference>
<feature type="signal peptide" evidence="1">
    <location>
        <begin position="1"/>
        <end position="17"/>
    </location>
</feature>
<name>A0A6V7VMY3_MELEN</name>